<evidence type="ECO:0000256" key="1">
    <source>
        <dbReference type="SAM" id="Phobius"/>
    </source>
</evidence>
<name>Q6Z4L6_ORYSJ</name>
<gene>
    <name evidence="2" type="primary">OSJNBa0077J18.14</name>
</gene>
<protein>
    <submittedName>
        <fullName evidence="2">Uncharacterized protein</fullName>
    </submittedName>
</protein>
<dbReference type="AlphaFoldDB" id="Q6Z4L6"/>
<keyword evidence="1" id="KW-1133">Transmembrane helix</keyword>
<dbReference type="EMBL" id="AP005169">
    <property type="protein sequence ID" value="BAC83824.1"/>
    <property type="molecule type" value="Genomic_DNA"/>
</dbReference>
<proteinExistence type="predicted"/>
<reference evidence="3" key="2">
    <citation type="journal article" date="2008" name="Nucleic Acids Res.">
        <title>The rice annotation project database (RAP-DB): 2008 update.</title>
        <authorList>
            <consortium name="The rice annotation project (RAP)"/>
        </authorList>
    </citation>
    <scope>GENOME REANNOTATION</scope>
    <source>
        <strain evidence="3">cv. Nipponbare</strain>
    </source>
</reference>
<organism evidence="2 3">
    <name type="scientific">Oryza sativa subsp. japonica</name>
    <name type="common">Rice</name>
    <dbReference type="NCBI Taxonomy" id="39947"/>
    <lineage>
        <taxon>Eukaryota</taxon>
        <taxon>Viridiplantae</taxon>
        <taxon>Streptophyta</taxon>
        <taxon>Embryophyta</taxon>
        <taxon>Tracheophyta</taxon>
        <taxon>Spermatophyta</taxon>
        <taxon>Magnoliopsida</taxon>
        <taxon>Liliopsida</taxon>
        <taxon>Poales</taxon>
        <taxon>Poaceae</taxon>
        <taxon>BOP clade</taxon>
        <taxon>Oryzoideae</taxon>
        <taxon>Oryzeae</taxon>
        <taxon>Oryzinae</taxon>
        <taxon>Oryza</taxon>
        <taxon>Oryza sativa</taxon>
    </lineage>
</organism>
<reference evidence="3" key="1">
    <citation type="journal article" date="2005" name="Nature">
        <title>The map-based sequence of the rice genome.</title>
        <authorList>
            <consortium name="International rice genome sequencing project (IRGSP)"/>
            <person name="Matsumoto T."/>
            <person name="Wu J."/>
            <person name="Kanamori H."/>
            <person name="Katayose Y."/>
            <person name="Fujisawa M."/>
            <person name="Namiki N."/>
            <person name="Mizuno H."/>
            <person name="Yamamoto K."/>
            <person name="Antonio B.A."/>
            <person name="Baba T."/>
            <person name="Sakata K."/>
            <person name="Nagamura Y."/>
            <person name="Aoki H."/>
            <person name="Arikawa K."/>
            <person name="Arita K."/>
            <person name="Bito T."/>
            <person name="Chiden Y."/>
            <person name="Fujitsuka N."/>
            <person name="Fukunaka R."/>
            <person name="Hamada M."/>
            <person name="Harada C."/>
            <person name="Hayashi A."/>
            <person name="Hijishita S."/>
            <person name="Honda M."/>
            <person name="Hosokawa S."/>
            <person name="Ichikawa Y."/>
            <person name="Idonuma A."/>
            <person name="Iijima M."/>
            <person name="Ikeda M."/>
            <person name="Ikeno M."/>
            <person name="Ito K."/>
            <person name="Ito S."/>
            <person name="Ito T."/>
            <person name="Ito Y."/>
            <person name="Ito Y."/>
            <person name="Iwabuchi A."/>
            <person name="Kamiya K."/>
            <person name="Karasawa W."/>
            <person name="Kurita K."/>
            <person name="Katagiri S."/>
            <person name="Kikuta A."/>
            <person name="Kobayashi H."/>
            <person name="Kobayashi N."/>
            <person name="Machita K."/>
            <person name="Maehara T."/>
            <person name="Masukawa M."/>
            <person name="Mizubayashi T."/>
            <person name="Mukai Y."/>
            <person name="Nagasaki H."/>
            <person name="Nagata Y."/>
            <person name="Naito S."/>
            <person name="Nakashima M."/>
            <person name="Nakama Y."/>
            <person name="Nakamichi Y."/>
            <person name="Nakamura M."/>
            <person name="Meguro A."/>
            <person name="Negishi M."/>
            <person name="Ohta I."/>
            <person name="Ohta T."/>
            <person name="Okamoto M."/>
            <person name="Ono N."/>
            <person name="Saji S."/>
            <person name="Sakaguchi M."/>
            <person name="Sakai K."/>
            <person name="Shibata M."/>
            <person name="Shimokawa T."/>
            <person name="Song J."/>
            <person name="Takazaki Y."/>
            <person name="Terasawa K."/>
            <person name="Tsugane M."/>
            <person name="Tsuji K."/>
            <person name="Ueda S."/>
            <person name="Waki K."/>
            <person name="Yamagata H."/>
            <person name="Yamamoto M."/>
            <person name="Yamamoto S."/>
            <person name="Yamane H."/>
            <person name="Yoshiki S."/>
            <person name="Yoshihara R."/>
            <person name="Yukawa K."/>
            <person name="Zhong H."/>
            <person name="Yano M."/>
            <person name="Yuan Q."/>
            <person name="Ouyang S."/>
            <person name="Liu J."/>
            <person name="Jones K.M."/>
            <person name="Gansberger K."/>
            <person name="Moffat K."/>
            <person name="Hill J."/>
            <person name="Bera J."/>
            <person name="Fadrosh D."/>
            <person name="Jin S."/>
            <person name="Johri S."/>
            <person name="Kim M."/>
            <person name="Overton L."/>
            <person name="Reardon M."/>
            <person name="Tsitrin T."/>
            <person name="Vuong H."/>
            <person name="Weaver B."/>
            <person name="Ciecko A."/>
            <person name="Tallon L."/>
            <person name="Jackson J."/>
            <person name="Pai G."/>
            <person name="Aken S.V."/>
            <person name="Utterback T."/>
            <person name="Reidmuller S."/>
            <person name="Feldblyum T."/>
            <person name="Hsiao J."/>
            <person name="Zismann V."/>
            <person name="Iobst S."/>
            <person name="de Vazeille A.R."/>
            <person name="Buell C.R."/>
            <person name="Ying K."/>
            <person name="Li Y."/>
            <person name="Lu T."/>
            <person name="Huang Y."/>
            <person name="Zhao Q."/>
            <person name="Feng Q."/>
            <person name="Zhang L."/>
            <person name="Zhu J."/>
            <person name="Weng Q."/>
            <person name="Mu J."/>
            <person name="Lu Y."/>
            <person name="Fan D."/>
            <person name="Liu Y."/>
            <person name="Guan J."/>
            <person name="Zhang Y."/>
            <person name="Yu S."/>
            <person name="Liu X."/>
            <person name="Zhang Y."/>
            <person name="Hong G."/>
            <person name="Han B."/>
            <person name="Choisne N."/>
            <person name="Demange N."/>
            <person name="Orjeda G."/>
            <person name="Samain S."/>
            <person name="Cattolico L."/>
            <person name="Pelletier E."/>
            <person name="Couloux A."/>
            <person name="Segurens B."/>
            <person name="Wincker P."/>
            <person name="D'Hont A."/>
            <person name="Scarpelli C."/>
            <person name="Weissenbach J."/>
            <person name="Salanoubat M."/>
            <person name="Quetier F."/>
            <person name="Yu Y."/>
            <person name="Kim H.R."/>
            <person name="Rambo T."/>
            <person name="Currie J."/>
            <person name="Collura K."/>
            <person name="Luo M."/>
            <person name="Yang T."/>
            <person name="Ammiraju J.S.S."/>
            <person name="Engler F."/>
            <person name="Soderlund C."/>
            <person name="Wing R.A."/>
            <person name="Palmer L.E."/>
            <person name="de la Bastide M."/>
            <person name="Spiegel L."/>
            <person name="Nascimento L."/>
            <person name="Zutavern T."/>
            <person name="O'Shaughnessy A."/>
            <person name="Dike S."/>
            <person name="Dedhia N."/>
            <person name="Preston R."/>
            <person name="Balija V."/>
            <person name="McCombie W.R."/>
            <person name="Chow T."/>
            <person name="Chen H."/>
            <person name="Chung M."/>
            <person name="Chen C."/>
            <person name="Shaw J."/>
            <person name="Wu H."/>
            <person name="Hsiao K."/>
            <person name="Chao Y."/>
            <person name="Chu M."/>
            <person name="Cheng C."/>
            <person name="Hour A."/>
            <person name="Lee P."/>
            <person name="Lin S."/>
            <person name="Lin Y."/>
            <person name="Liou J."/>
            <person name="Liu S."/>
            <person name="Hsing Y."/>
            <person name="Raghuvanshi S."/>
            <person name="Mohanty A."/>
            <person name="Bharti A.K."/>
            <person name="Gaur A."/>
            <person name="Gupta V."/>
            <person name="Kumar D."/>
            <person name="Ravi V."/>
            <person name="Vij S."/>
            <person name="Kapur A."/>
            <person name="Khurana P."/>
            <person name="Khurana P."/>
            <person name="Khurana J.P."/>
            <person name="Tyagi A.K."/>
            <person name="Gaikwad K."/>
            <person name="Singh A."/>
            <person name="Dalal V."/>
            <person name="Srivastava S."/>
            <person name="Dixit A."/>
            <person name="Pal A.K."/>
            <person name="Ghazi I.A."/>
            <person name="Yadav M."/>
            <person name="Pandit A."/>
            <person name="Bhargava A."/>
            <person name="Sureshbabu K."/>
            <person name="Batra K."/>
            <person name="Sharma T.R."/>
            <person name="Mohapatra T."/>
            <person name="Singh N.K."/>
            <person name="Messing J."/>
            <person name="Nelson A.B."/>
            <person name="Fuks G."/>
            <person name="Kavchok S."/>
            <person name="Keizer G."/>
            <person name="Linton E."/>
            <person name="Llaca V."/>
            <person name="Song R."/>
            <person name="Tanyolac B."/>
            <person name="Young S."/>
            <person name="Ho-Il K."/>
            <person name="Hahn J.H."/>
            <person name="Sangsakoo G."/>
            <person name="Vanavichit A."/>
            <person name="de Mattos Luiz.A.T."/>
            <person name="Zimmer P.D."/>
            <person name="Malone G."/>
            <person name="Dellagostin O."/>
            <person name="de Oliveira A.C."/>
            <person name="Bevan M."/>
            <person name="Bancroft I."/>
            <person name="Minx P."/>
            <person name="Cordum H."/>
            <person name="Wilson R."/>
            <person name="Cheng Z."/>
            <person name="Jin W."/>
            <person name="Jiang J."/>
            <person name="Leong S.A."/>
            <person name="Iwama H."/>
            <person name="Gojobori T."/>
            <person name="Itoh T."/>
            <person name="Niimura Y."/>
            <person name="Fujii Y."/>
            <person name="Habara T."/>
            <person name="Sakai H."/>
            <person name="Sato Y."/>
            <person name="Wilson G."/>
            <person name="Kumar K."/>
            <person name="McCouch S."/>
            <person name="Juretic N."/>
            <person name="Hoen D."/>
            <person name="Wright S."/>
            <person name="Bruskiewich R."/>
            <person name="Bureau T."/>
            <person name="Miyao A."/>
            <person name="Hirochika H."/>
            <person name="Nishikawa T."/>
            <person name="Kadowaki K."/>
            <person name="Sugiura M."/>
            <person name="Burr B."/>
            <person name="Sasaki T."/>
        </authorList>
    </citation>
    <scope>NUCLEOTIDE SEQUENCE [LARGE SCALE GENOMIC DNA]</scope>
    <source>
        <strain evidence="3">cv. Nipponbare</strain>
    </source>
</reference>
<keyword evidence="1" id="KW-0812">Transmembrane</keyword>
<evidence type="ECO:0000313" key="2">
    <source>
        <dbReference type="EMBL" id="BAC83824.1"/>
    </source>
</evidence>
<feature type="transmembrane region" description="Helical" evidence="1">
    <location>
        <begin position="45"/>
        <end position="65"/>
    </location>
</feature>
<accession>Q6Z4L6</accession>
<keyword evidence="1" id="KW-0472">Membrane</keyword>
<sequence>MLFAAASQASVALAANASVASRTAAAHARHSHADLLPFKIYPRKIFYSHILLYCNKFIFDLLLIWKKR</sequence>
<dbReference type="Proteomes" id="UP000000763">
    <property type="component" value="Chromosome 7"/>
</dbReference>
<evidence type="ECO:0000313" key="3">
    <source>
        <dbReference type="Proteomes" id="UP000000763"/>
    </source>
</evidence>